<dbReference type="AlphaFoldDB" id="H1SDT5"/>
<dbReference type="PRINTS" id="PR01490">
    <property type="entry name" value="RTXTOXIND"/>
</dbReference>
<dbReference type="PATRIC" id="fig|1127483.3.peg.6402"/>
<dbReference type="InterPro" id="IPR058982">
    <property type="entry name" value="Beta-barrel_AprE"/>
</dbReference>
<dbReference type="Pfam" id="PF26002">
    <property type="entry name" value="Beta-barrel_AprE"/>
    <property type="match status" value="1"/>
</dbReference>
<dbReference type="InterPro" id="IPR050739">
    <property type="entry name" value="MFP"/>
</dbReference>
<dbReference type="InterPro" id="IPR058625">
    <property type="entry name" value="MdtA-like_BSH"/>
</dbReference>
<evidence type="ECO:0000313" key="5">
    <source>
        <dbReference type="Proteomes" id="UP000005808"/>
    </source>
</evidence>
<keyword evidence="1" id="KW-0175">Coiled coil</keyword>
<reference evidence="4 5" key="1">
    <citation type="journal article" date="2012" name="J. Bacteriol.">
        <title>De Novo Genome Project of Cupriavidus basilensis OR16.</title>
        <authorList>
            <person name="Cserhati M."/>
            <person name="Kriszt B."/>
            <person name="Szoboszlay S."/>
            <person name="Toth A."/>
            <person name="Szabo I."/>
            <person name="Tancsics A."/>
            <person name="Nagy I."/>
            <person name="Horvath B."/>
            <person name="Nagy I."/>
            <person name="Kukolya J."/>
        </authorList>
    </citation>
    <scope>NUCLEOTIDE SEQUENCE [LARGE SCALE GENOMIC DNA]</scope>
    <source>
        <strain evidence="4 5">OR16</strain>
    </source>
</reference>
<accession>H1SDT5</accession>
<feature type="domain" description="Multidrug resistance protein MdtA-like barrel-sandwich hybrid" evidence="2">
    <location>
        <begin position="37"/>
        <end position="252"/>
    </location>
</feature>
<dbReference type="Pfam" id="PF25917">
    <property type="entry name" value="BSH_RND"/>
    <property type="match status" value="1"/>
</dbReference>
<protein>
    <submittedName>
        <fullName evidence="4">Secretion protein HlyD family protein</fullName>
    </submittedName>
</protein>
<feature type="coiled-coil region" evidence="1">
    <location>
        <begin position="117"/>
        <end position="199"/>
    </location>
</feature>
<evidence type="ECO:0000313" key="4">
    <source>
        <dbReference type="EMBL" id="EHP39362.1"/>
    </source>
</evidence>
<dbReference type="PANTHER" id="PTHR30386">
    <property type="entry name" value="MEMBRANE FUSION SUBUNIT OF EMRAB-TOLC MULTIDRUG EFFLUX PUMP"/>
    <property type="match status" value="1"/>
</dbReference>
<gene>
    <name evidence="4" type="ORF">OR16_32104</name>
</gene>
<sequence>MSLAILLYLFFGSYRPRTATTGVLVPEGGAIRILAPTGGIVSERHVREGQIVKQGAVLFVLADERRHVGQQVNTKISELRTASLGERRASLMRQREAAHELGVTAERGLRVQSENVMDELRHNKQELDLHAKRLAASEISIEKHRTLAKSNYISQVALREKEDQAAALQAQFLSMQRTRSQLSRTLATLKSELAQVSLKTAAQIAEINRDLAILSQETTDVQSRDVFAITAPMTGMVTAINAEPGETVSTKALAVIIPESVPLVAHLFATSKAFGFVQVGQSVRLRYQPYPYQIFGLKSGTVVEVSNSPLQPEEVAMIPAPPNKEAMYRVVVRLDSQTIQARGRQIALLPGTLLEADIEQEEHRLLDWVLSPIMAASRHL</sequence>
<feature type="domain" description="AprE-like beta-barrel" evidence="3">
    <location>
        <begin position="270"/>
        <end position="360"/>
    </location>
</feature>
<organism evidence="4 5">
    <name type="scientific">Cupriavidus basilensis OR16</name>
    <dbReference type="NCBI Taxonomy" id="1127483"/>
    <lineage>
        <taxon>Bacteria</taxon>
        <taxon>Pseudomonadati</taxon>
        <taxon>Pseudomonadota</taxon>
        <taxon>Betaproteobacteria</taxon>
        <taxon>Burkholderiales</taxon>
        <taxon>Burkholderiaceae</taxon>
        <taxon>Cupriavidus</taxon>
    </lineage>
</organism>
<dbReference type="EMBL" id="AHJE01000094">
    <property type="protein sequence ID" value="EHP39362.1"/>
    <property type="molecule type" value="Genomic_DNA"/>
</dbReference>
<dbReference type="Proteomes" id="UP000005808">
    <property type="component" value="Unassembled WGS sequence"/>
</dbReference>
<name>H1SDT5_9BURK</name>
<dbReference type="Gene3D" id="2.40.50.100">
    <property type="match status" value="1"/>
</dbReference>
<proteinExistence type="predicted"/>
<evidence type="ECO:0000256" key="1">
    <source>
        <dbReference type="SAM" id="Coils"/>
    </source>
</evidence>
<dbReference type="RefSeq" id="WP_006162300.1">
    <property type="nucleotide sequence ID" value="NZ_AHJE01000094.1"/>
</dbReference>
<evidence type="ECO:0000259" key="3">
    <source>
        <dbReference type="Pfam" id="PF26002"/>
    </source>
</evidence>
<comment type="caution">
    <text evidence="4">The sequence shown here is derived from an EMBL/GenBank/DDBJ whole genome shotgun (WGS) entry which is preliminary data.</text>
</comment>
<evidence type="ECO:0000259" key="2">
    <source>
        <dbReference type="Pfam" id="PF25917"/>
    </source>
</evidence>
<dbReference type="PANTHER" id="PTHR30386:SF28">
    <property type="entry name" value="EXPORTED PROTEIN"/>
    <property type="match status" value="1"/>
</dbReference>